<evidence type="ECO:0000313" key="5">
    <source>
        <dbReference type="Proteomes" id="UP001230188"/>
    </source>
</evidence>
<dbReference type="GO" id="GO:0005794">
    <property type="term" value="C:Golgi apparatus"/>
    <property type="evidence" value="ECO:0007669"/>
    <property type="project" value="TreeGrafter"/>
</dbReference>
<accession>A0AAD7UK81</accession>
<feature type="chain" id="PRO_5041972471" description="Nucleotide-diphospho-sugar transferase domain-containing protein" evidence="2">
    <location>
        <begin position="24"/>
        <end position="707"/>
    </location>
</feature>
<dbReference type="PANTHER" id="PTHR47032">
    <property type="entry name" value="UDP-D-XYLOSE:L-FUCOSE ALPHA-1,3-D-XYLOSYLTRANSFERASE-RELATED"/>
    <property type="match status" value="1"/>
</dbReference>
<organism evidence="4 5">
    <name type="scientific">Chrysophaeum taylorii</name>
    <dbReference type="NCBI Taxonomy" id="2483200"/>
    <lineage>
        <taxon>Eukaryota</taxon>
        <taxon>Sar</taxon>
        <taxon>Stramenopiles</taxon>
        <taxon>Ochrophyta</taxon>
        <taxon>Pelagophyceae</taxon>
        <taxon>Pelagomonadales</taxon>
        <taxon>Pelagomonadaceae</taxon>
        <taxon>Chrysophaeum</taxon>
    </lineage>
</organism>
<feature type="domain" description="Nucleotide-diphospho-sugar transferase" evidence="3">
    <location>
        <begin position="196"/>
        <end position="404"/>
    </location>
</feature>
<dbReference type="GO" id="GO:0016757">
    <property type="term" value="F:glycosyltransferase activity"/>
    <property type="evidence" value="ECO:0007669"/>
    <property type="project" value="TreeGrafter"/>
</dbReference>
<evidence type="ECO:0000256" key="1">
    <source>
        <dbReference type="ARBA" id="ARBA00007033"/>
    </source>
</evidence>
<dbReference type="Proteomes" id="UP001230188">
    <property type="component" value="Unassembled WGS sequence"/>
</dbReference>
<gene>
    <name evidence="4" type="ORF">CTAYLR_007106</name>
</gene>
<proteinExistence type="inferred from homology"/>
<dbReference type="Pfam" id="PF03407">
    <property type="entry name" value="Nucleotid_trans"/>
    <property type="match status" value="1"/>
</dbReference>
<dbReference type="PANTHER" id="PTHR47032:SF1">
    <property type="entry name" value="UDP-D-XYLOSE:L-FUCOSE ALPHA-1,3-D-XYLOSYLTRANSFERASE-RELATED"/>
    <property type="match status" value="1"/>
</dbReference>
<dbReference type="InterPro" id="IPR005069">
    <property type="entry name" value="Nucl-diP-sugar_transferase"/>
</dbReference>
<feature type="signal peptide" evidence="2">
    <location>
        <begin position="1"/>
        <end position="23"/>
    </location>
</feature>
<dbReference type="EMBL" id="JAQMWT010000119">
    <property type="protein sequence ID" value="KAJ8610100.1"/>
    <property type="molecule type" value="Genomic_DNA"/>
</dbReference>
<dbReference type="AlphaFoldDB" id="A0AAD7UK81"/>
<dbReference type="SUPFAM" id="SSF53448">
    <property type="entry name" value="Nucleotide-diphospho-sugar transferases"/>
    <property type="match status" value="1"/>
</dbReference>
<evidence type="ECO:0000313" key="4">
    <source>
        <dbReference type="EMBL" id="KAJ8610100.1"/>
    </source>
</evidence>
<sequence>LDLARRLFVVVASAAAWVRVVEPPDGAEVSSAANETVRFSIACAADVARKGLQICAQLTNKRLSYESFTQCVTAREGGVAFELRGVAAGVWRCRAYATRGQPTSFSRRGAATAVEGDVDVAWFVVDRERWVTGLAPGTPPAALAALQRARADAGLGAQLREVAKGSNLIVASAANAPHVNLALNMVYSARRAGAPPVFVFALSETAEARLASANVATARLDSGVDLDARRDVQTKGFAAIAAMKPVAVLTVLHAGLDALWIDTDVVFFAPFPAELLEDADFAFQSGSLGPLDVARGEDHFHVEACTGVYRARRSPRVVAALEAVISELEAGVERGLDWFGDQAATNLVLFEQRFRDGPPATVSLLEPTIFPAGGLFFETDRYSPRAVLAHNNFLVGEAAKVARFERRGLWFASSQPDHVRREFSRRSDACRLASLLVGGARPQRRPLGSAADLRGNVVLAADPSLCDAASRAVAVVSLGHRPWFLPHLAPRIVHYARRAGDADVVFLGDYAACATDACAKRQKLLLATHALNIYERLLLIDDTVAIRRDAPDIFELVPPLALGATLEDVRIRASAEAQTLLALSRLAHDPDADLGVTSDASWFNSGVLVLSWLHVPLLADPPLALDPALYWDQAYVNAMRARYDVPVATLGYRYNYLGSFETANRDNAPFPARDAYFVHATTGLLMSPADRTAYLRNITRDWGDRGL</sequence>
<dbReference type="InterPro" id="IPR052636">
    <property type="entry name" value="UDP-D-xylose:L-fucose_XylT"/>
</dbReference>
<dbReference type="InterPro" id="IPR029044">
    <property type="entry name" value="Nucleotide-diphossugar_trans"/>
</dbReference>
<evidence type="ECO:0000259" key="3">
    <source>
        <dbReference type="Pfam" id="PF03407"/>
    </source>
</evidence>
<comment type="caution">
    <text evidence="4">The sequence shown here is derived from an EMBL/GenBank/DDBJ whole genome shotgun (WGS) entry which is preliminary data.</text>
</comment>
<keyword evidence="5" id="KW-1185">Reference proteome</keyword>
<feature type="non-terminal residue" evidence="4">
    <location>
        <position position="1"/>
    </location>
</feature>
<comment type="similarity">
    <text evidence="1">Belongs to the glycosyltransferase 77 family.</text>
</comment>
<reference evidence="4" key="1">
    <citation type="submission" date="2023-01" db="EMBL/GenBank/DDBJ databases">
        <title>Metagenome sequencing of chrysophaentin producing Chrysophaeum taylorii.</title>
        <authorList>
            <person name="Davison J."/>
            <person name="Bewley C."/>
        </authorList>
    </citation>
    <scope>NUCLEOTIDE SEQUENCE</scope>
    <source>
        <strain evidence="4">NIES-1699</strain>
    </source>
</reference>
<name>A0AAD7UK81_9STRA</name>
<protein>
    <recommendedName>
        <fullName evidence="3">Nucleotide-diphospho-sugar transferase domain-containing protein</fullName>
    </recommendedName>
</protein>
<keyword evidence="2" id="KW-0732">Signal</keyword>
<evidence type="ECO:0000256" key="2">
    <source>
        <dbReference type="SAM" id="SignalP"/>
    </source>
</evidence>